<evidence type="ECO:0000259" key="1">
    <source>
        <dbReference type="Pfam" id="PF04666"/>
    </source>
</evidence>
<dbReference type="EMBL" id="CAKOGL010000026">
    <property type="protein sequence ID" value="CAH2103270.1"/>
    <property type="molecule type" value="Genomic_DNA"/>
</dbReference>
<sequence>MLFFMYSQFPREEKMEKNIAELQTRLQFLESLYRARSEDILKIKNKIFKNNISYTITKMNSTKDKFTPEIVMMLKNMTGMKASKGVQTKALSTMENSFIYKLLPHLMEDPNSLRPSYHLRSNRQHSEIVIGIPTVKRDKESYLIVTLTHLIDELNEKDKKDTLILILIGETDLEYVLSVAKQIETE</sequence>
<dbReference type="InterPro" id="IPR006759">
    <property type="entry name" value="Glyco_transf_54"/>
</dbReference>
<reference evidence="2" key="1">
    <citation type="submission" date="2022-03" db="EMBL/GenBank/DDBJ databases">
        <authorList>
            <person name="Tunstrom K."/>
        </authorList>
    </citation>
    <scope>NUCLEOTIDE SEQUENCE</scope>
</reference>
<dbReference type="GO" id="GO:0006487">
    <property type="term" value="P:protein N-linked glycosylation"/>
    <property type="evidence" value="ECO:0007669"/>
    <property type="project" value="TreeGrafter"/>
</dbReference>
<dbReference type="GO" id="GO:0005783">
    <property type="term" value="C:endoplasmic reticulum"/>
    <property type="evidence" value="ECO:0007669"/>
    <property type="project" value="TreeGrafter"/>
</dbReference>
<dbReference type="AlphaFoldDB" id="A0AAU9UV18"/>
<name>A0AAU9UV18_EUPED</name>
<protein>
    <recommendedName>
        <fullName evidence="1">MGAT4 conserved region domain-containing protein</fullName>
    </recommendedName>
</protein>
<dbReference type="PANTHER" id="PTHR12062:SF9">
    <property type="entry name" value="ALPHA-1,3-MANNOSYL-GLYCOPROTEIN 4-BETA-N-ACETYLGLUCOSAMINYLTRANSFERASE A, ISOFORM A"/>
    <property type="match status" value="1"/>
</dbReference>
<feature type="domain" description="MGAT4 conserved region" evidence="1">
    <location>
        <begin position="98"/>
        <end position="185"/>
    </location>
</feature>
<dbReference type="PANTHER" id="PTHR12062">
    <property type="entry name" value="N-ACETYLGLUCOSAMINYLTRANSFERASE VI"/>
    <property type="match status" value="1"/>
</dbReference>
<dbReference type="InterPro" id="IPR057279">
    <property type="entry name" value="MGAT4"/>
</dbReference>
<dbReference type="Pfam" id="PF04666">
    <property type="entry name" value="MGAT4_cons"/>
    <property type="match status" value="1"/>
</dbReference>
<accession>A0AAU9UV18</accession>
<dbReference type="GO" id="GO:0005795">
    <property type="term" value="C:Golgi stack"/>
    <property type="evidence" value="ECO:0007669"/>
    <property type="project" value="TreeGrafter"/>
</dbReference>
<gene>
    <name evidence="2" type="ORF">EEDITHA_LOCUS17809</name>
</gene>
<evidence type="ECO:0000313" key="3">
    <source>
        <dbReference type="Proteomes" id="UP001153954"/>
    </source>
</evidence>
<dbReference type="GO" id="GO:0005793">
    <property type="term" value="C:endoplasmic reticulum-Golgi intermediate compartment"/>
    <property type="evidence" value="ECO:0007669"/>
    <property type="project" value="TreeGrafter"/>
</dbReference>
<evidence type="ECO:0000313" key="2">
    <source>
        <dbReference type="EMBL" id="CAH2103270.1"/>
    </source>
</evidence>
<comment type="caution">
    <text evidence="2">The sequence shown here is derived from an EMBL/GenBank/DDBJ whole genome shotgun (WGS) entry which is preliminary data.</text>
</comment>
<dbReference type="GO" id="GO:0008375">
    <property type="term" value="F:acetylglucosaminyltransferase activity"/>
    <property type="evidence" value="ECO:0007669"/>
    <property type="project" value="TreeGrafter"/>
</dbReference>
<organism evidence="2 3">
    <name type="scientific">Euphydryas editha</name>
    <name type="common">Edith's checkerspot</name>
    <dbReference type="NCBI Taxonomy" id="104508"/>
    <lineage>
        <taxon>Eukaryota</taxon>
        <taxon>Metazoa</taxon>
        <taxon>Ecdysozoa</taxon>
        <taxon>Arthropoda</taxon>
        <taxon>Hexapoda</taxon>
        <taxon>Insecta</taxon>
        <taxon>Pterygota</taxon>
        <taxon>Neoptera</taxon>
        <taxon>Endopterygota</taxon>
        <taxon>Lepidoptera</taxon>
        <taxon>Glossata</taxon>
        <taxon>Ditrysia</taxon>
        <taxon>Papilionoidea</taxon>
        <taxon>Nymphalidae</taxon>
        <taxon>Nymphalinae</taxon>
        <taxon>Euphydryas</taxon>
    </lineage>
</organism>
<proteinExistence type="predicted"/>
<keyword evidence="3" id="KW-1185">Reference proteome</keyword>
<dbReference type="Proteomes" id="UP001153954">
    <property type="component" value="Unassembled WGS sequence"/>
</dbReference>